<sequence>MQIPLSGAGDSDYVTVSLGTATLLPNLTYGSADLIHAAEKALRKAKRSGRNRVVSI</sequence>
<dbReference type="InterPro" id="IPR000160">
    <property type="entry name" value="GGDEF_dom"/>
</dbReference>
<dbReference type="PROSITE" id="PS50887">
    <property type="entry name" value="GGDEF"/>
    <property type="match status" value="1"/>
</dbReference>
<dbReference type="AlphaFoldDB" id="A0A7W5AZ30"/>
<dbReference type="Gene3D" id="3.30.70.270">
    <property type="match status" value="1"/>
</dbReference>
<dbReference type="InterPro" id="IPR029787">
    <property type="entry name" value="Nucleotide_cyclase"/>
</dbReference>
<dbReference type="InterPro" id="IPR043128">
    <property type="entry name" value="Rev_trsase/Diguanyl_cyclase"/>
</dbReference>
<dbReference type="SUPFAM" id="SSF55073">
    <property type="entry name" value="Nucleotide cyclase"/>
    <property type="match status" value="1"/>
</dbReference>
<accession>A0A7W5AZ30</accession>
<keyword evidence="3" id="KW-1185">Reference proteome</keyword>
<dbReference type="EMBL" id="JACHXK010000006">
    <property type="protein sequence ID" value="MBB3111099.1"/>
    <property type="molecule type" value="Genomic_DNA"/>
</dbReference>
<name>A0A7W5AZ30_9BACL</name>
<gene>
    <name evidence="2" type="ORF">FHS18_003167</name>
</gene>
<feature type="domain" description="GGDEF" evidence="1">
    <location>
        <begin position="1"/>
        <end position="56"/>
    </location>
</feature>
<evidence type="ECO:0000313" key="3">
    <source>
        <dbReference type="Proteomes" id="UP000570361"/>
    </source>
</evidence>
<proteinExistence type="predicted"/>
<dbReference type="Pfam" id="PF00990">
    <property type="entry name" value="GGDEF"/>
    <property type="match status" value="1"/>
</dbReference>
<comment type="caution">
    <text evidence="2">The sequence shown here is derived from an EMBL/GenBank/DDBJ whole genome shotgun (WGS) entry which is preliminary data.</text>
</comment>
<reference evidence="2 3" key="1">
    <citation type="submission" date="2020-08" db="EMBL/GenBank/DDBJ databases">
        <title>Genomic Encyclopedia of Type Strains, Phase III (KMG-III): the genomes of soil and plant-associated and newly described type strains.</title>
        <authorList>
            <person name="Whitman W."/>
        </authorList>
    </citation>
    <scope>NUCLEOTIDE SEQUENCE [LARGE SCALE GENOMIC DNA]</scope>
    <source>
        <strain evidence="2 3">CECT 5862</strain>
    </source>
</reference>
<evidence type="ECO:0000313" key="2">
    <source>
        <dbReference type="EMBL" id="MBB3111099.1"/>
    </source>
</evidence>
<evidence type="ECO:0000259" key="1">
    <source>
        <dbReference type="PROSITE" id="PS50887"/>
    </source>
</evidence>
<organism evidence="2 3">
    <name type="scientific">Paenibacillus phyllosphaerae</name>
    <dbReference type="NCBI Taxonomy" id="274593"/>
    <lineage>
        <taxon>Bacteria</taxon>
        <taxon>Bacillati</taxon>
        <taxon>Bacillota</taxon>
        <taxon>Bacilli</taxon>
        <taxon>Bacillales</taxon>
        <taxon>Paenibacillaceae</taxon>
        <taxon>Paenibacillus</taxon>
    </lineage>
</organism>
<protein>
    <submittedName>
        <fullName evidence="2">PleD family two-component response regulator</fullName>
    </submittedName>
</protein>
<dbReference type="Proteomes" id="UP000570361">
    <property type="component" value="Unassembled WGS sequence"/>
</dbReference>